<dbReference type="Proteomes" id="UP000054144">
    <property type="component" value="Unassembled WGS sequence"/>
</dbReference>
<gene>
    <name evidence="2" type="ORF">FISHEDRAFT_60296</name>
</gene>
<sequence>MQSLLSLVLLFSVFASASATTIARIQGPAFLSPLEGQSVSNVTGLVTAKSSSGFWLAGDAVDDDRVSTGLYVYTTSSSVLSEVAVGDEITLSGTVAEYRSSSRTEDLHVTELEDPSNINVISTGNIATPVVLGQDRSPPTTLLSALDVGDDGFLSVPNDQYSQEGVNATLIPNTYGLDFWESIEGRLVKIPSPVAVSLPNSYGEFWVHGNWSVTGKNSRGGLTLITGSDGYPDGNPEAIIIGSPLDDADNPSVAIGFNLSDITGVVHYEYGFYYVLPLTAPTVSSTPSSTVPITTITSDSNDTCIITIGDYNVDNLAPTSDTMAGIGEHIAIYLQSPNIVFLQEIQDNSGPTDDGTVDANETLTAVVDAISSAGSVTYSFTKVDPENDTDGGETGGNIRQAFLYDPEKVTLIPGTAGNASEAIVVSNDNGKPVLSYNPGRIDPTNPAWNDSRKPLVAEWQTSNGTTLFTVNLHLVSKLDSSSLLGDPRPPINSPVDQRTSQVEVVADFTQQIPDIDSSANIVVGGDCNEFIQTTTVFESLTTVVTHVDDAAGIEDVEQYTYTYSQNSEQLDHLFVSSAIAARGVDIEHIHVNTWALDLDDQKSDHDPSIAKIAVC</sequence>
<feature type="chain" id="PRO_5002316250" evidence="1">
    <location>
        <begin position="20"/>
        <end position="615"/>
    </location>
</feature>
<keyword evidence="3" id="KW-1185">Reference proteome</keyword>
<evidence type="ECO:0000313" key="3">
    <source>
        <dbReference type="Proteomes" id="UP000054144"/>
    </source>
</evidence>
<keyword evidence="1" id="KW-0732">Signal</keyword>
<dbReference type="AlphaFoldDB" id="A0A0D7A683"/>
<protein>
    <submittedName>
        <fullName evidence="2">DNase I-like protein</fullName>
    </submittedName>
</protein>
<name>A0A0D7A683_9AGAR</name>
<dbReference type="InterPro" id="IPR036691">
    <property type="entry name" value="Endo/exonu/phosph_ase_sf"/>
</dbReference>
<feature type="signal peptide" evidence="1">
    <location>
        <begin position="1"/>
        <end position="19"/>
    </location>
</feature>
<reference evidence="2 3" key="1">
    <citation type="journal article" date="2015" name="Fungal Genet. Biol.">
        <title>Evolution of novel wood decay mechanisms in Agaricales revealed by the genome sequences of Fistulina hepatica and Cylindrobasidium torrendii.</title>
        <authorList>
            <person name="Floudas D."/>
            <person name="Held B.W."/>
            <person name="Riley R."/>
            <person name="Nagy L.G."/>
            <person name="Koehler G."/>
            <person name="Ransdell A.S."/>
            <person name="Younus H."/>
            <person name="Chow J."/>
            <person name="Chiniquy J."/>
            <person name="Lipzen A."/>
            <person name="Tritt A."/>
            <person name="Sun H."/>
            <person name="Haridas S."/>
            <person name="LaButti K."/>
            <person name="Ohm R.A."/>
            <person name="Kues U."/>
            <person name="Blanchette R.A."/>
            <person name="Grigoriev I.V."/>
            <person name="Minto R.E."/>
            <person name="Hibbett D.S."/>
        </authorList>
    </citation>
    <scope>NUCLEOTIDE SEQUENCE [LARGE SCALE GENOMIC DNA]</scope>
    <source>
        <strain evidence="2 3">ATCC 64428</strain>
    </source>
</reference>
<proteinExistence type="predicted"/>
<evidence type="ECO:0000313" key="2">
    <source>
        <dbReference type="EMBL" id="KIY46527.1"/>
    </source>
</evidence>
<dbReference type="OrthoDB" id="47488at2759"/>
<organism evidence="2 3">
    <name type="scientific">Fistulina hepatica ATCC 64428</name>
    <dbReference type="NCBI Taxonomy" id="1128425"/>
    <lineage>
        <taxon>Eukaryota</taxon>
        <taxon>Fungi</taxon>
        <taxon>Dikarya</taxon>
        <taxon>Basidiomycota</taxon>
        <taxon>Agaricomycotina</taxon>
        <taxon>Agaricomycetes</taxon>
        <taxon>Agaricomycetidae</taxon>
        <taxon>Agaricales</taxon>
        <taxon>Fistulinaceae</taxon>
        <taxon>Fistulina</taxon>
    </lineage>
</organism>
<dbReference type="PANTHER" id="PTHR42834">
    <property type="entry name" value="ENDONUCLEASE/EXONUCLEASE/PHOSPHATASE FAMILY PROTEIN (AFU_ORTHOLOGUE AFUA_3G09210)"/>
    <property type="match status" value="1"/>
</dbReference>
<dbReference type="EMBL" id="KN882028">
    <property type="protein sequence ID" value="KIY46527.1"/>
    <property type="molecule type" value="Genomic_DNA"/>
</dbReference>
<accession>A0A0D7A683</accession>
<evidence type="ECO:0000256" key="1">
    <source>
        <dbReference type="SAM" id="SignalP"/>
    </source>
</evidence>
<dbReference type="PANTHER" id="PTHR42834:SF1">
    <property type="entry name" value="ENDONUCLEASE_EXONUCLEASE_PHOSPHATASE FAMILY PROTEIN (AFU_ORTHOLOGUE AFUA_3G09210)"/>
    <property type="match status" value="1"/>
</dbReference>
<dbReference type="Gene3D" id="3.60.10.10">
    <property type="entry name" value="Endonuclease/exonuclease/phosphatase"/>
    <property type="match status" value="1"/>
</dbReference>
<dbReference type="CDD" id="cd04486">
    <property type="entry name" value="YhcR_OBF_like"/>
    <property type="match status" value="1"/>
</dbReference>
<dbReference type="SUPFAM" id="SSF56219">
    <property type="entry name" value="DNase I-like"/>
    <property type="match status" value="1"/>
</dbReference>